<feature type="region of interest" description="Disordered" evidence="10">
    <location>
        <begin position="339"/>
        <end position="369"/>
    </location>
</feature>
<proteinExistence type="inferred from homology"/>
<dbReference type="AlphaFoldDB" id="A0A0C9XVD7"/>
<feature type="transmembrane region" description="Helical" evidence="11">
    <location>
        <begin position="217"/>
        <end position="238"/>
    </location>
</feature>
<dbReference type="GO" id="GO:0031201">
    <property type="term" value="C:SNARE complex"/>
    <property type="evidence" value="ECO:0007669"/>
    <property type="project" value="TreeGrafter"/>
</dbReference>
<evidence type="ECO:0000256" key="5">
    <source>
        <dbReference type="ARBA" id="ARBA00022892"/>
    </source>
</evidence>
<dbReference type="InterPro" id="IPR056173">
    <property type="entry name" value="Sec20_C"/>
</dbReference>
<evidence type="ECO:0000256" key="10">
    <source>
        <dbReference type="SAM" id="MobiDB-lite"/>
    </source>
</evidence>
<keyword evidence="6 11" id="KW-1133">Transmembrane helix</keyword>
<dbReference type="PANTHER" id="PTHR12825">
    <property type="entry name" value="BNIP1-RELATED"/>
    <property type="match status" value="1"/>
</dbReference>
<evidence type="ECO:0000256" key="9">
    <source>
        <dbReference type="ARBA" id="ARBA00037934"/>
    </source>
</evidence>
<evidence type="ECO:0000313" key="14">
    <source>
        <dbReference type="Proteomes" id="UP000054477"/>
    </source>
</evidence>
<feature type="compositionally biased region" description="Polar residues" evidence="10">
    <location>
        <begin position="342"/>
        <end position="352"/>
    </location>
</feature>
<evidence type="ECO:0000256" key="1">
    <source>
        <dbReference type="ARBA" id="ARBA00004163"/>
    </source>
</evidence>
<reference evidence="14" key="2">
    <citation type="submission" date="2015-01" db="EMBL/GenBank/DDBJ databases">
        <title>Evolutionary Origins and Diversification of the Mycorrhizal Mutualists.</title>
        <authorList>
            <consortium name="DOE Joint Genome Institute"/>
            <consortium name="Mycorrhizal Genomics Consortium"/>
            <person name="Kohler A."/>
            <person name="Kuo A."/>
            <person name="Nagy L.G."/>
            <person name="Floudas D."/>
            <person name="Copeland A."/>
            <person name="Barry K.W."/>
            <person name="Cichocki N."/>
            <person name="Veneault-Fourrey C."/>
            <person name="LaButti K."/>
            <person name="Lindquist E.A."/>
            <person name="Lipzen A."/>
            <person name="Lundell T."/>
            <person name="Morin E."/>
            <person name="Murat C."/>
            <person name="Riley R."/>
            <person name="Ohm R."/>
            <person name="Sun H."/>
            <person name="Tunlid A."/>
            <person name="Henrissat B."/>
            <person name="Grigoriev I.V."/>
            <person name="Hibbett D.S."/>
            <person name="Martin F."/>
        </authorList>
    </citation>
    <scope>NUCLEOTIDE SEQUENCE [LARGE SCALE GENOMIC DNA]</scope>
    <source>
        <strain evidence="14">LaAM-08-1</strain>
    </source>
</reference>
<dbReference type="HOGENOM" id="CLU_063105_0_0_1"/>
<evidence type="ECO:0000256" key="6">
    <source>
        <dbReference type="ARBA" id="ARBA00022989"/>
    </source>
</evidence>
<comment type="similarity">
    <text evidence="9">Belongs to the SEC20 family.</text>
</comment>
<comment type="subcellular location">
    <subcellularLocation>
        <location evidence="1">Endoplasmic reticulum membrane</location>
        <topology evidence="1">Single-pass type IV membrane protein</topology>
    </subcellularLocation>
</comment>
<evidence type="ECO:0000256" key="11">
    <source>
        <dbReference type="SAM" id="Phobius"/>
    </source>
</evidence>
<organism evidence="13 14">
    <name type="scientific">Laccaria amethystina LaAM-08-1</name>
    <dbReference type="NCBI Taxonomy" id="1095629"/>
    <lineage>
        <taxon>Eukaryota</taxon>
        <taxon>Fungi</taxon>
        <taxon>Dikarya</taxon>
        <taxon>Basidiomycota</taxon>
        <taxon>Agaricomycotina</taxon>
        <taxon>Agaricomycetes</taxon>
        <taxon>Agaricomycetidae</taxon>
        <taxon>Agaricales</taxon>
        <taxon>Agaricineae</taxon>
        <taxon>Hydnangiaceae</taxon>
        <taxon>Laccaria</taxon>
    </lineage>
</organism>
<dbReference type="GO" id="GO:0005789">
    <property type="term" value="C:endoplasmic reticulum membrane"/>
    <property type="evidence" value="ECO:0007669"/>
    <property type="project" value="UniProtKB-SubCell"/>
</dbReference>
<evidence type="ECO:0000256" key="8">
    <source>
        <dbReference type="ARBA" id="ARBA00023136"/>
    </source>
</evidence>
<dbReference type="GO" id="GO:0006890">
    <property type="term" value="P:retrograde vesicle-mediated transport, Golgi to endoplasmic reticulum"/>
    <property type="evidence" value="ECO:0007669"/>
    <property type="project" value="InterPro"/>
</dbReference>
<reference evidence="13 14" key="1">
    <citation type="submission" date="2014-04" db="EMBL/GenBank/DDBJ databases">
        <authorList>
            <consortium name="DOE Joint Genome Institute"/>
            <person name="Kuo A."/>
            <person name="Kohler A."/>
            <person name="Nagy L.G."/>
            <person name="Floudas D."/>
            <person name="Copeland A."/>
            <person name="Barry K.W."/>
            <person name="Cichocki N."/>
            <person name="Veneault-Fourrey C."/>
            <person name="LaButti K."/>
            <person name="Lindquist E.A."/>
            <person name="Lipzen A."/>
            <person name="Lundell T."/>
            <person name="Morin E."/>
            <person name="Murat C."/>
            <person name="Sun H."/>
            <person name="Tunlid A."/>
            <person name="Henrissat B."/>
            <person name="Grigoriev I.V."/>
            <person name="Hibbett D.S."/>
            <person name="Martin F."/>
            <person name="Nordberg H.P."/>
            <person name="Cantor M.N."/>
            <person name="Hua S.X."/>
        </authorList>
    </citation>
    <scope>NUCLEOTIDE SEQUENCE [LARGE SCALE GENOMIC DNA]</scope>
    <source>
        <strain evidence="13 14">LaAM-08-1</strain>
    </source>
</reference>
<dbReference type="PANTHER" id="PTHR12825:SF0">
    <property type="entry name" value="VESICLE TRANSPORT PROTEIN SEC20"/>
    <property type="match status" value="1"/>
</dbReference>
<name>A0A0C9XVD7_9AGAR</name>
<keyword evidence="5" id="KW-0931">ER-Golgi transport</keyword>
<evidence type="ECO:0000313" key="13">
    <source>
        <dbReference type="EMBL" id="KIJ99937.1"/>
    </source>
</evidence>
<dbReference type="STRING" id="1095629.A0A0C9XVD7"/>
<dbReference type="Proteomes" id="UP000054477">
    <property type="component" value="Unassembled WGS sequence"/>
</dbReference>
<keyword evidence="2" id="KW-0813">Transport</keyword>
<evidence type="ECO:0000259" key="12">
    <source>
        <dbReference type="Pfam" id="PF03908"/>
    </source>
</evidence>
<accession>A0A0C9XVD7</accession>
<dbReference type="InterPro" id="IPR005606">
    <property type="entry name" value="Sec20"/>
</dbReference>
<dbReference type="Pfam" id="PF03908">
    <property type="entry name" value="Sec20"/>
    <property type="match status" value="1"/>
</dbReference>
<evidence type="ECO:0000256" key="7">
    <source>
        <dbReference type="ARBA" id="ARBA00023054"/>
    </source>
</evidence>
<keyword evidence="7" id="KW-0175">Coiled coil</keyword>
<dbReference type="GO" id="GO:0005484">
    <property type="term" value="F:SNAP receptor activity"/>
    <property type="evidence" value="ECO:0007669"/>
    <property type="project" value="InterPro"/>
</dbReference>
<dbReference type="EMBL" id="KN838636">
    <property type="protein sequence ID" value="KIJ99937.1"/>
    <property type="molecule type" value="Genomic_DNA"/>
</dbReference>
<feature type="compositionally biased region" description="Basic and acidic residues" evidence="10">
    <location>
        <begin position="353"/>
        <end position="369"/>
    </location>
</feature>
<evidence type="ECO:0000256" key="3">
    <source>
        <dbReference type="ARBA" id="ARBA00022692"/>
    </source>
</evidence>
<evidence type="ECO:0000256" key="4">
    <source>
        <dbReference type="ARBA" id="ARBA00022824"/>
    </source>
</evidence>
<sequence length="369" mass="40845">MPPLPSTLAQETQNLISSLDRRQKHIYEVQIPALRQCTGPLSLQQKLAEELKDVIDAHSRQTEDLGFLVDDQQGEKARRELRAIVDTFREALDRMRKDTRSALLLSKKAIESQRTAHRDELLSLAGVLKEKEENHHSGASDEKFGEDALMKANADVTDALRRTIAAMQNELERSVLSNQMLESSSASLRATSSQHDKLSSFMITSKHLVTALEKSDWLDRVIIISAFIFFLLVVMFILKQRFVDRGLRIAFWWTRFIPDFSGDEALLKSEDGLATPVIATVTSSLSLAASAASSTLSSHVHSTPTLLPSETLNVVTSLISTETDLAAHHKTDVHISVEHDNVSSAQTTSSDTVKPEGTAHAHTPAHVEL</sequence>
<keyword evidence="3 11" id="KW-0812">Transmembrane</keyword>
<evidence type="ECO:0000256" key="2">
    <source>
        <dbReference type="ARBA" id="ARBA00022448"/>
    </source>
</evidence>
<protein>
    <recommendedName>
        <fullName evidence="12">Sec20 C-terminal domain-containing protein</fullName>
    </recommendedName>
</protein>
<keyword evidence="8 11" id="KW-0472">Membrane</keyword>
<dbReference type="OrthoDB" id="46868at2759"/>
<keyword evidence="14" id="KW-1185">Reference proteome</keyword>
<keyword evidence="4" id="KW-0256">Endoplasmic reticulum</keyword>
<feature type="domain" description="Sec20 C-terminal" evidence="12">
    <location>
        <begin position="153"/>
        <end position="241"/>
    </location>
</feature>
<gene>
    <name evidence="13" type="ORF">K443DRAFT_679616</name>
</gene>